<keyword evidence="1" id="KW-0812">Transmembrane</keyword>
<keyword evidence="3" id="KW-1185">Reference proteome</keyword>
<proteinExistence type="predicted"/>
<gene>
    <name evidence="2" type="ORF">NJR55_03835</name>
</gene>
<evidence type="ECO:0000313" key="2">
    <source>
        <dbReference type="EMBL" id="MCP1338716.1"/>
    </source>
</evidence>
<dbReference type="RefSeq" id="WP_253617998.1">
    <property type="nucleotide sequence ID" value="NZ_JAMZDE010000003.1"/>
</dbReference>
<feature type="transmembrane region" description="Helical" evidence="1">
    <location>
        <begin position="6"/>
        <end position="26"/>
    </location>
</feature>
<evidence type="ECO:0000313" key="3">
    <source>
        <dbReference type="Proteomes" id="UP001139474"/>
    </source>
</evidence>
<dbReference type="PROSITE" id="PS00409">
    <property type="entry name" value="PROKAR_NTER_METHYL"/>
    <property type="match status" value="1"/>
</dbReference>
<dbReference type="NCBIfam" id="TIGR02532">
    <property type="entry name" value="IV_pilin_GFxxxE"/>
    <property type="match status" value="1"/>
</dbReference>
<keyword evidence="1" id="KW-0472">Membrane</keyword>
<dbReference type="Pfam" id="PF07963">
    <property type="entry name" value="N_methyl"/>
    <property type="match status" value="1"/>
</dbReference>
<dbReference type="EMBL" id="JAMZDE010000003">
    <property type="protein sequence ID" value="MCP1338716.1"/>
    <property type="molecule type" value="Genomic_DNA"/>
</dbReference>
<reference evidence="2" key="1">
    <citation type="submission" date="2022-06" db="EMBL/GenBank/DDBJ databases">
        <title>Idiomarina rhizosphaerae M1R2S28.</title>
        <authorList>
            <person name="Sun J.-Q."/>
            <person name="Li L.-F."/>
        </authorList>
    </citation>
    <scope>NUCLEOTIDE SEQUENCE</scope>
    <source>
        <strain evidence="2">M1R2S28</strain>
    </source>
</reference>
<dbReference type="Proteomes" id="UP001139474">
    <property type="component" value="Unassembled WGS sequence"/>
</dbReference>
<protein>
    <submittedName>
        <fullName evidence="2">Prepilin-type N-terminal cleavage/methylation domain-containing protein</fullName>
    </submittedName>
</protein>
<comment type="caution">
    <text evidence="2">The sequence shown here is derived from an EMBL/GenBank/DDBJ whole genome shotgun (WGS) entry which is preliminary data.</text>
</comment>
<organism evidence="2 3">
    <name type="scientific">Idiomarina rhizosphaerae</name>
    <dbReference type="NCBI Taxonomy" id="2961572"/>
    <lineage>
        <taxon>Bacteria</taxon>
        <taxon>Pseudomonadati</taxon>
        <taxon>Pseudomonadota</taxon>
        <taxon>Gammaproteobacteria</taxon>
        <taxon>Alteromonadales</taxon>
        <taxon>Idiomarinaceae</taxon>
        <taxon>Idiomarina</taxon>
    </lineage>
</organism>
<name>A0A9X2JU80_9GAMM</name>
<dbReference type="AlphaFoldDB" id="A0A9X2JU80"/>
<keyword evidence="1" id="KW-1133">Transmembrane helix</keyword>
<dbReference type="InterPro" id="IPR012902">
    <property type="entry name" value="N_methyl_site"/>
</dbReference>
<accession>A0A9X2JU80</accession>
<evidence type="ECO:0000256" key="1">
    <source>
        <dbReference type="SAM" id="Phobius"/>
    </source>
</evidence>
<sequence length="274" mass="30874">MKVKGFTLVELIIVIVLLAVISTFTFRFVGIGAEMYATGASRLQLLEQSRFAVERITRELRNSVPNSARVTNGNQCLEFVPVKAAGTYYDAPFSSSSSASLDFVSLSTGWDEIVDDETSTASLVYPLYDRLFIYATQAIYIYQDESSFPRRWAKVEDDTTRESALTDLELEPDSYFAQKSPLRRMYVGKPPVRFCVEGTQLIRYSNYGWENPPDGDDGVVISEHLMNSSSGAISFRVINAELMRNNVVHIFLEYQSPNAEPLFFNQKIHIPNAP</sequence>